<dbReference type="GO" id="GO:0005634">
    <property type="term" value="C:nucleus"/>
    <property type="evidence" value="ECO:0007669"/>
    <property type="project" value="UniProtKB-SubCell"/>
</dbReference>
<protein>
    <recommendedName>
        <fullName evidence="7">C2H2-type domain-containing protein</fullName>
    </recommendedName>
</protein>
<dbReference type="EMBL" id="JH818267">
    <property type="protein sequence ID" value="EKC39375.1"/>
    <property type="molecule type" value="Genomic_DNA"/>
</dbReference>
<dbReference type="AlphaFoldDB" id="K1RDJ4"/>
<dbReference type="PROSITE" id="PS50157">
    <property type="entry name" value="ZINC_FINGER_C2H2_2"/>
    <property type="match status" value="3"/>
</dbReference>
<evidence type="ECO:0000256" key="6">
    <source>
        <dbReference type="ARBA" id="ARBA00023242"/>
    </source>
</evidence>
<evidence type="ECO:0000256" key="4">
    <source>
        <dbReference type="ARBA" id="ARBA00022771"/>
    </source>
</evidence>
<dbReference type="PANTHER" id="PTHR16515:SF49">
    <property type="entry name" value="GASTRULA ZINC FINGER PROTEIN XLCGF49.1-LIKE-RELATED"/>
    <property type="match status" value="1"/>
</dbReference>
<dbReference type="Gene3D" id="3.30.160.60">
    <property type="entry name" value="Classic Zinc Finger"/>
    <property type="match status" value="4"/>
</dbReference>
<dbReference type="GO" id="GO:0008270">
    <property type="term" value="F:zinc ion binding"/>
    <property type="evidence" value="ECO:0007669"/>
    <property type="project" value="UniProtKB-KW"/>
</dbReference>
<dbReference type="FunFam" id="3.30.160.60:FF:001498">
    <property type="entry name" value="Zinc finger protein 404"/>
    <property type="match status" value="1"/>
</dbReference>
<feature type="domain" description="C2H2-type" evidence="7">
    <location>
        <begin position="161"/>
        <end position="188"/>
    </location>
</feature>
<dbReference type="PROSITE" id="PS00028">
    <property type="entry name" value="ZINC_FINGER_C2H2_1"/>
    <property type="match status" value="3"/>
</dbReference>
<dbReference type="InParanoid" id="K1RDJ4"/>
<name>K1RDJ4_MAGGI</name>
<feature type="domain" description="C2H2-type" evidence="7">
    <location>
        <begin position="103"/>
        <end position="132"/>
    </location>
</feature>
<dbReference type="HOGENOM" id="CLU_1130025_0_0_1"/>
<keyword evidence="2" id="KW-0479">Metal-binding</keyword>
<dbReference type="Pfam" id="PF13894">
    <property type="entry name" value="zf-C2H2_4"/>
    <property type="match status" value="1"/>
</dbReference>
<dbReference type="InterPro" id="IPR050331">
    <property type="entry name" value="Zinc_finger"/>
</dbReference>
<comment type="subcellular location">
    <subcellularLocation>
        <location evidence="1">Nucleus</location>
    </subcellularLocation>
</comment>
<evidence type="ECO:0000256" key="3">
    <source>
        <dbReference type="ARBA" id="ARBA00022737"/>
    </source>
</evidence>
<dbReference type="Pfam" id="PF00096">
    <property type="entry name" value="zf-C2H2"/>
    <property type="match status" value="1"/>
</dbReference>
<organism evidence="8">
    <name type="scientific">Magallana gigas</name>
    <name type="common">Pacific oyster</name>
    <name type="synonym">Crassostrea gigas</name>
    <dbReference type="NCBI Taxonomy" id="29159"/>
    <lineage>
        <taxon>Eukaryota</taxon>
        <taxon>Metazoa</taxon>
        <taxon>Spiralia</taxon>
        <taxon>Lophotrochozoa</taxon>
        <taxon>Mollusca</taxon>
        <taxon>Bivalvia</taxon>
        <taxon>Autobranchia</taxon>
        <taxon>Pteriomorphia</taxon>
        <taxon>Ostreida</taxon>
        <taxon>Ostreoidea</taxon>
        <taxon>Ostreidae</taxon>
        <taxon>Magallana</taxon>
    </lineage>
</organism>
<keyword evidence="6" id="KW-0539">Nucleus</keyword>
<dbReference type="PANTHER" id="PTHR16515">
    <property type="entry name" value="PR DOMAIN ZINC FINGER PROTEIN"/>
    <property type="match status" value="1"/>
</dbReference>
<keyword evidence="4" id="KW-0863">Zinc-finger</keyword>
<evidence type="ECO:0000313" key="8">
    <source>
        <dbReference type="EMBL" id="EKC39375.1"/>
    </source>
</evidence>
<dbReference type="InterPro" id="IPR036236">
    <property type="entry name" value="Znf_C2H2_sf"/>
</dbReference>
<gene>
    <name evidence="8" type="ORF">CGI_10018284</name>
</gene>
<feature type="domain" description="C2H2-type" evidence="7">
    <location>
        <begin position="133"/>
        <end position="160"/>
    </location>
</feature>
<accession>K1RDJ4</accession>
<dbReference type="FunFam" id="3.30.160.60:FF:000176">
    <property type="entry name" value="zinc finger protein 70"/>
    <property type="match status" value="1"/>
</dbReference>
<proteinExistence type="predicted"/>
<dbReference type="SUPFAM" id="SSF57667">
    <property type="entry name" value="beta-beta-alpha zinc fingers"/>
    <property type="match status" value="2"/>
</dbReference>
<keyword evidence="3" id="KW-0677">Repeat</keyword>
<evidence type="ECO:0000256" key="1">
    <source>
        <dbReference type="ARBA" id="ARBA00004123"/>
    </source>
</evidence>
<evidence type="ECO:0000256" key="5">
    <source>
        <dbReference type="ARBA" id="ARBA00022833"/>
    </source>
</evidence>
<reference evidence="8" key="1">
    <citation type="journal article" date="2012" name="Nature">
        <title>The oyster genome reveals stress adaptation and complexity of shell formation.</title>
        <authorList>
            <person name="Zhang G."/>
            <person name="Fang X."/>
            <person name="Guo X."/>
            <person name="Li L."/>
            <person name="Luo R."/>
            <person name="Xu F."/>
            <person name="Yang P."/>
            <person name="Zhang L."/>
            <person name="Wang X."/>
            <person name="Qi H."/>
            <person name="Xiong Z."/>
            <person name="Que H."/>
            <person name="Xie Y."/>
            <person name="Holland P.W."/>
            <person name="Paps J."/>
            <person name="Zhu Y."/>
            <person name="Wu F."/>
            <person name="Chen Y."/>
            <person name="Wang J."/>
            <person name="Peng C."/>
            <person name="Meng J."/>
            <person name="Yang L."/>
            <person name="Liu J."/>
            <person name="Wen B."/>
            <person name="Zhang N."/>
            <person name="Huang Z."/>
            <person name="Zhu Q."/>
            <person name="Feng Y."/>
            <person name="Mount A."/>
            <person name="Hedgecock D."/>
            <person name="Xu Z."/>
            <person name="Liu Y."/>
            <person name="Domazet-Loso T."/>
            <person name="Du Y."/>
            <person name="Sun X."/>
            <person name="Zhang S."/>
            <person name="Liu B."/>
            <person name="Cheng P."/>
            <person name="Jiang X."/>
            <person name="Li J."/>
            <person name="Fan D."/>
            <person name="Wang W."/>
            <person name="Fu W."/>
            <person name="Wang T."/>
            <person name="Wang B."/>
            <person name="Zhang J."/>
            <person name="Peng Z."/>
            <person name="Li Y."/>
            <person name="Li N."/>
            <person name="Wang J."/>
            <person name="Chen M."/>
            <person name="He Y."/>
            <person name="Tan F."/>
            <person name="Song X."/>
            <person name="Zheng Q."/>
            <person name="Huang R."/>
            <person name="Yang H."/>
            <person name="Du X."/>
            <person name="Chen L."/>
            <person name="Yang M."/>
            <person name="Gaffney P.M."/>
            <person name="Wang S."/>
            <person name="Luo L."/>
            <person name="She Z."/>
            <person name="Ming Y."/>
            <person name="Huang W."/>
            <person name="Zhang S."/>
            <person name="Huang B."/>
            <person name="Zhang Y."/>
            <person name="Qu T."/>
            <person name="Ni P."/>
            <person name="Miao G."/>
            <person name="Wang J."/>
            <person name="Wang Q."/>
            <person name="Steinberg C.E."/>
            <person name="Wang H."/>
            <person name="Li N."/>
            <person name="Qian L."/>
            <person name="Zhang G."/>
            <person name="Li Y."/>
            <person name="Yang H."/>
            <person name="Liu X."/>
            <person name="Wang J."/>
            <person name="Yin Y."/>
            <person name="Wang J."/>
        </authorList>
    </citation>
    <scope>NUCLEOTIDE SEQUENCE [LARGE SCALE GENOMIC DNA]</scope>
    <source>
        <strain evidence="8">05x7-T-G4-1.051#20</strain>
    </source>
</reference>
<dbReference type="InterPro" id="IPR013087">
    <property type="entry name" value="Znf_C2H2_type"/>
</dbReference>
<evidence type="ECO:0000256" key="2">
    <source>
        <dbReference type="ARBA" id="ARBA00022723"/>
    </source>
</evidence>
<dbReference type="GO" id="GO:0010468">
    <property type="term" value="P:regulation of gene expression"/>
    <property type="evidence" value="ECO:0007669"/>
    <property type="project" value="TreeGrafter"/>
</dbReference>
<keyword evidence="5" id="KW-0862">Zinc</keyword>
<sequence>MPKKSYIPLEWPVRTLSFSHDGKMLASASEDLIIDIAEVDSVSLMEAVYLEYARLLANLGLRAPAEFYCQKASDKGRQLKEEAKTMSSAEIVSSAINFKPTKHQCPVCGKTYGGNTKLNYHMATHGHTGIRPHKCSICGKAFTQKSTLRTHFRIHTGEKPYKCRTCTRAFGDYFTSMKHERTHSGEKPYACPECGKNTEHCLQFTVISRTNYREFSQSALPLRCHSVSLVADDTSNPVVRKLRGHI</sequence>
<evidence type="ECO:0000259" key="7">
    <source>
        <dbReference type="PROSITE" id="PS50157"/>
    </source>
</evidence>
<dbReference type="SMART" id="SM00355">
    <property type="entry name" value="ZnF_C2H2"/>
    <property type="match status" value="3"/>
</dbReference>